<dbReference type="InterPro" id="IPR036869">
    <property type="entry name" value="J_dom_sf"/>
</dbReference>
<name>A0AAD3Y1F9_NEPGR</name>
<feature type="region of interest" description="Disordered" evidence="1">
    <location>
        <begin position="179"/>
        <end position="220"/>
    </location>
</feature>
<reference evidence="3" key="1">
    <citation type="submission" date="2023-05" db="EMBL/GenBank/DDBJ databases">
        <title>Nepenthes gracilis genome sequencing.</title>
        <authorList>
            <person name="Fukushima K."/>
        </authorList>
    </citation>
    <scope>NUCLEOTIDE SEQUENCE</scope>
    <source>
        <strain evidence="3">SING2019-196</strain>
    </source>
</reference>
<evidence type="ECO:0000313" key="3">
    <source>
        <dbReference type="EMBL" id="GMH23984.1"/>
    </source>
</evidence>
<sequence>MQVVPRWRNLLILRNPVTYSSTYFTSFHSTPIRNEKWKKKWNPDFGRGQQPSKNYIRYAIRQKRADAKKALKDLLFNGGAFGSAFQDEDRTWKMGGTNSSDAEVGDDSESSTKKCRSKSYSRRDQKAHKNKMKRKFRRDFLSDDDHPETIFHAAFRNRWYTWAFNSSFQNSTAGFEWREDSTHRNDQYEEGEAASEAKSDDEACDRGSHSERTVLGLPPNGSLNIEDVKKAFRLSALKWHPDKHQGPSQAAAEERFKQCVNAYKSLCSKVSAA</sequence>
<feature type="compositionally biased region" description="Basic and acidic residues" evidence="1">
    <location>
        <begin position="195"/>
        <end position="212"/>
    </location>
</feature>
<feature type="region of interest" description="Disordered" evidence="1">
    <location>
        <begin position="92"/>
        <end position="133"/>
    </location>
</feature>
<dbReference type="SMART" id="SM00271">
    <property type="entry name" value="DnaJ"/>
    <property type="match status" value="1"/>
</dbReference>
<feature type="compositionally biased region" description="Basic residues" evidence="1">
    <location>
        <begin position="113"/>
        <end position="133"/>
    </location>
</feature>
<dbReference type="Pfam" id="PF00226">
    <property type="entry name" value="DnaJ"/>
    <property type="match status" value="1"/>
</dbReference>
<organism evidence="3 4">
    <name type="scientific">Nepenthes gracilis</name>
    <name type="common">Slender pitcher plant</name>
    <dbReference type="NCBI Taxonomy" id="150966"/>
    <lineage>
        <taxon>Eukaryota</taxon>
        <taxon>Viridiplantae</taxon>
        <taxon>Streptophyta</taxon>
        <taxon>Embryophyta</taxon>
        <taxon>Tracheophyta</taxon>
        <taxon>Spermatophyta</taxon>
        <taxon>Magnoliopsida</taxon>
        <taxon>eudicotyledons</taxon>
        <taxon>Gunneridae</taxon>
        <taxon>Pentapetalae</taxon>
        <taxon>Caryophyllales</taxon>
        <taxon>Nepenthaceae</taxon>
        <taxon>Nepenthes</taxon>
    </lineage>
</organism>
<dbReference type="EMBL" id="BSYO01000027">
    <property type="protein sequence ID" value="GMH23984.1"/>
    <property type="molecule type" value="Genomic_DNA"/>
</dbReference>
<dbReference type="PANTHER" id="PTHR45376:SF5">
    <property type="entry name" value="CHAPERONE DNAJ-DOMAIN SUPERFAMILY PROTEIN"/>
    <property type="match status" value="1"/>
</dbReference>
<comment type="caution">
    <text evidence="3">The sequence shown here is derived from an EMBL/GenBank/DDBJ whole genome shotgun (WGS) entry which is preliminary data.</text>
</comment>
<dbReference type="CDD" id="cd06257">
    <property type="entry name" value="DnaJ"/>
    <property type="match status" value="1"/>
</dbReference>
<dbReference type="InterPro" id="IPR001623">
    <property type="entry name" value="DnaJ_domain"/>
</dbReference>
<evidence type="ECO:0000313" key="4">
    <source>
        <dbReference type="Proteomes" id="UP001279734"/>
    </source>
</evidence>
<dbReference type="Proteomes" id="UP001279734">
    <property type="component" value="Unassembled WGS sequence"/>
</dbReference>
<keyword evidence="4" id="KW-1185">Reference proteome</keyword>
<protein>
    <recommendedName>
        <fullName evidence="2">J domain-containing protein</fullName>
    </recommendedName>
</protein>
<feature type="domain" description="J" evidence="2">
    <location>
        <begin position="210"/>
        <end position="271"/>
    </location>
</feature>
<evidence type="ECO:0000259" key="2">
    <source>
        <dbReference type="PROSITE" id="PS50076"/>
    </source>
</evidence>
<accession>A0AAD3Y1F9</accession>
<dbReference type="Gene3D" id="1.10.287.110">
    <property type="entry name" value="DnaJ domain"/>
    <property type="match status" value="1"/>
</dbReference>
<evidence type="ECO:0000256" key="1">
    <source>
        <dbReference type="SAM" id="MobiDB-lite"/>
    </source>
</evidence>
<dbReference type="SUPFAM" id="SSF46565">
    <property type="entry name" value="Chaperone J-domain"/>
    <property type="match status" value="1"/>
</dbReference>
<dbReference type="PANTHER" id="PTHR45376">
    <property type="entry name" value="CHAPERONE DNAJ-DOMAIN SUPERFAMILY PROTEIN-RELATED"/>
    <property type="match status" value="1"/>
</dbReference>
<proteinExistence type="predicted"/>
<dbReference type="AlphaFoldDB" id="A0AAD3Y1F9"/>
<gene>
    <name evidence="3" type="ORF">Nepgr_025827</name>
</gene>
<dbReference type="PROSITE" id="PS50076">
    <property type="entry name" value="DNAJ_2"/>
    <property type="match status" value="1"/>
</dbReference>